<proteinExistence type="inferred from homology"/>
<evidence type="ECO:0000256" key="5">
    <source>
        <dbReference type="ARBA" id="ARBA00035330"/>
    </source>
</evidence>
<organism evidence="7 8">
    <name type="scientific">Sus scrofa</name>
    <name type="common">Pig</name>
    <dbReference type="NCBI Taxonomy" id="9823"/>
    <lineage>
        <taxon>Eukaryota</taxon>
        <taxon>Metazoa</taxon>
        <taxon>Chordata</taxon>
        <taxon>Craniata</taxon>
        <taxon>Vertebrata</taxon>
        <taxon>Euteleostomi</taxon>
        <taxon>Mammalia</taxon>
        <taxon>Eutheria</taxon>
        <taxon>Laurasiatheria</taxon>
        <taxon>Artiodactyla</taxon>
        <taxon>Suina</taxon>
        <taxon>Suidae</taxon>
        <taxon>Sus</taxon>
    </lineage>
</organism>
<dbReference type="Proteomes" id="UP000008227">
    <property type="component" value="Chromosome 3"/>
</dbReference>
<evidence type="ECO:0000313" key="7">
    <source>
        <dbReference type="Ensembl" id="ENSSSCP00000051227.2"/>
    </source>
</evidence>
<dbReference type="AlphaFoldDB" id="A0A287B539"/>
<dbReference type="Ensembl" id="ENSSSCT00000053307.2">
    <property type="protein sequence ID" value="ENSSSCP00000051227.2"/>
    <property type="gene ID" value="ENSSSCG00000038865.2"/>
</dbReference>
<dbReference type="InterPro" id="IPR002672">
    <property type="entry name" value="Ribosomal_eL28"/>
</dbReference>
<dbReference type="PANTHER" id="PTHR10544">
    <property type="entry name" value="60S RIBOSOMAL PROTEIN L28"/>
    <property type="match status" value="1"/>
</dbReference>
<dbReference type="GeneTree" id="ENSGT00390000008732"/>
<keyword evidence="8" id="KW-1185">Reference proteome</keyword>
<evidence type="ECO:0000256" key="4">
    <source>
        <dbReference type="ARBA" id="ARBA00035223"/>
    </source>
</evidence>
<dbReference type="STRING" id="9823.ENSSSCP00000051227"/>
<keyword evidence="2" id="KW-0689">Ribosomal protein</keyword>
<dbReference type="FunCoup" id="A0A287B539">
    <property type="interactions" value="158"/>
</dbReference>
<protein>
    <recommendedName>
        <fullName evidence="4">Large ribosomal subunit protein eL28</fullName>
    </recommendedName>
    <alternativeName>
        <fullName evidence="5">60S ribosomal protein L28</fullName>
    </alternativeName>
</protein>
<reference evidence="8" key="1">
    <citation type="submission" date="2009-11" db="EMBL/GenBank/DDBJ databases">
        <authorList>
            <consortium name="Porcine genome sequencing project"/>
        </authorList>
    </citation>
    <scope>NUCLEOTIDE SEQUENCE [LARGE SCALE GENOMIC DNA]</scope>
    <source>
        <strain evidence="8">Duroc</strain>
    </source>
</reference>
<dbReference type="InterPro" id="IPR029004">
    <property type="entry name" value="Ribosomal_eL28/Mak16"/>
</dbReference>
<dbReference type="InParanoid" id="A0A287B539"/>
<keyword evidence="3" id="KW-0687">Ribonucleoprotein</keyword>
<evidence type="ECO:0000313" key="8">
    <source>
        <dbReference type="Proteomes" id="UP000008227"/>
    </source>
</evidence>
<evidence type="ECO:0000259" key="6">
    <source>
        <dbReference type="Pfam" id="PF01778"/>
    </source>
</evidence>
<evidence type="ECO:0000256" key="1">
    <source>
        <dbReference type="ARBA" id="ARBA00007926"/>
    </source>
</evidence>
<feature type="domain" description="Ribosomal eL28/Mak16" evidence="6">
    <location>
        <begin position="5"/>
        <end position="70"/>
    </location>
</feature>
<dbReference type="GO" id="GO:0022625">
    <property type="term" value="C:cytosolic large ribosomal subunit"/>
    <property type="evidence" value="ECO:0000318"/>
    <property type="project" value="GO_Central"/>
</dbReference>
<evidence type="ECO:0000256" key="3">
    <source>
        <dbReference type="ARBA" id="ARBA00023274"/>
    </source>
</evidence>
<evidence type="ECO:0000256" key="2">
    <source>
        <dbReference type="ARBA" id="ARBA00022980"/>
    </source>
</evidence>
<accession>A0A287B539</accession>
<comment type="similarity">
    <text evidence="1">Belongs to the eukaryotic ribosomal protein eL28 family.</text>
</comment>
<sequence>MSAHLQWMVVRNCSSFLIKRHKQTYGTEPNNLKALNSFHYNGLIHHKTVGVESAADGKGVVVVMKRRSGSYTMPWSSGIYPKDASIFQYPQISVIYIRKLNNKNHISIDAGKDFTKSTTHL</sequence>
<dbReference type="SMR" id="A0A287B539"/>
<dbReference type="Gene3D" id="3.30.390.110">
    <property type="match status" value="1"/>
</dbReference>
<reference evidence="7" key="4">
    <citation type="submission" date="2025-09" db="UniProtKB">
        <authorList>
            <consortium name="Ensembl"/>
        </authorList>
    </citation>
    <scope>IDENTIFICATION</scope>
</reference>
<dbReference type="GO" id="GO:0003735">
    <property type="term" value="F:structural constituent of ribosome"/>
    <property type="evidence" value="ECO:0007669"/>
    <property type="project" value="InterPro"/>
</dbReference>
<name>A0A287B539_PIG</name>
<dbReference type="Bgee" id="ENSSSCG00000038865">
    <property type="expression patterns" value="Expressed in amygdala and 13 other cell types or tissues"/>
</dbReference>
<reference evidence="7" key="2">
    <citation type="journal article" date="2020" name="Gigascience">
        <title>An improved pig reference genome sequence to enable pig genetics and genomics research.</title>
        <authorList>
            <person name="Warr A."/>
            <person name="Affara N."/>
            <person name="Aken B."/>
            <person name="Beiki H."/>
            <person name="Bickhart D.M."/>
            <person name="Billis K."/>
            <person name="Chow W."/>
            <person name="Eory L."/>
            <person name="Finlayson H.A."/>
            <person name="Flicek P."/>
            <person name="Giron C.G."/>
            <person name="Griffin D.K."/>
            <person name="Hall R."/>
            <person name="Hannum G."/>
            <person name="Hourlier T."/>
            <person name="Howe K."/>
            <person name="Hume D.A."/>
            <person name="Izuogu O."/>
            <person name="Kim K."/>
            <person name="Koren S."/>
            <person name="Liu H."/>
            <person name="Manchanda N."/>
            <person name="Martin F.J."/>
            <person name="Nonneman D.J."/>
            <person name="O'Connor R.E."/>
            <person name="Phillippy A.M."/>
            <person name="Rohrer G.A."/>
            <person name="Rosen B.D."/>
            <person name="Rund L.A."/>
            <person name="Sargent C.A."/>
            <person name="Schook L.B."/>
            <person name="Schroeder S.G."/>
            <person name="Schwartz A.S."/>
            <person name="Skinner B.M."/>
            <person name="Talbot R."/>
            <person name="Tseng E."/>
            <person name="Tuggle C.K."/>
            <person name="Watson M."/>
            <person name="Smith T.P.L."/>
            <person name="Archibald A.L."/>
        </authorList>
    </citation>
    <scope>NUCLEOTIDE SEQUENCE [LARGE SCALE GENOMIC DNA]</scope>
    <source>
        <strain evidence="7">Duroc</strain>
    </source>
</reference>
<reference evidence="7" key="3">
    <citation type="submission" date="2025-08" db="UniProtKB">
        <authorList>
            <consortium name="Ensembl"/>
        </authorList>
    </citation>
    <scope>IDENTIFICATION</scope>
</reference>
<dbReference type="GO" id="GO:0006412">
    <property type="term" value="P:translation"/>
    <property type="evidence" value="ECO:0007669"/>
    <property type="project" value="InterPro"/>
</dbReference>
<dbReference type="Pfam" id="PF01778">
    <property type="entry name" value="Ribosomal_L28e"/>
    <property type="match status" value="1"/>
</dbReference>